<dbReference type="CDD" id="cd22965">
    <property type="entry name" value="DD_DPY30_SDC1"/>
    <property type="match status" value="1"/>
</dbReference>
<evidence type="ECO:0000256" key="3">
    <source>
        <dbReference type="ARBA" id="ARBA00023242"/>
    </source>
</evidence>
<reference evidence="5" key="1">
    <citation type="submission" date="2016-11" db="UniProtKB">
        <authorList>
            <consortium name="WormBaseParasite"/>
        </authorList>
    </citation>
    <scope>IDENTIFICATION</scope>
</reference>
<organism evidence="4 5">
    <name type="scientific">Heterorhabditis bacteriophora</name>
    <name type="common">Entomopathogenic nematode worm</name>
    <dbReference type="NCBI Taxonomy" id="37862"/>
    <lineage>
        <taxon>Eukaryota</taxon>
        <taxon>Metazoa</taxon>
        <taxon>Ecdysozoa</taxon>
        <taxon>Nematoda</taxon>
        <taxon>Chromadorea</taxon>
        <taxon>Rhabditida</taxon>
        <taxon>Rhabditina</taxon>
        <taxon>Rhabditomorpha</taxon>
        <taxon>Strongyloidea</taxon>
        <taxon>Heterorhabditidae</taxon>
        <taxon>Heterorhabditis</taxon>
    </lineage>
</organism>
<evidence type="ECO:0000313" key="5">
    <source>
        <dbReference type="WBParaSite" id="Hba_19785"/>
    </source>
</evidence>
<evidence type="ECO:0000256" key="2">
    <source>
        <dbReference type="ARBA" id="ARBA00010849"/>
    </source>
</evidence>
<dbReference type="WBParaSite" id="Hba_19785">
    <property type="protein sequence ID" value="Hba_19785"/>
    <property type="gene ID" value="Hba_19785"/>
</dbReference>
<dbReference type="Gene3D" id="1.20.890.10">
    <property type="entry name" value="cAMP-dependent protein kinase regulatory subunit, dimerization-anchoring domain"/>
    <property type="match status" value="1"/>
</dbReference>
<comment type="similarity">
    <text evidence="2">Belongs to the dpy-30 family.</text>
</comment>
<dbReference type="InterPro" id="IPR007858">
    <property type="entry name" value="Dpy-30_motif"/>
</dbReference>
<evidence type="ECO:0000313" key="4">
    <source>
        <dbReference type="Proteomes" id="UP000095283"/>
    </source>
</evidence>
<proteinExistence type="inferred from homology"/>
<protein>
    <submittedName>
        <fullName evidence="5">Dpy-30-like protein</fullName>
    </submittedName>
</protein>
<sequence length="74" mass="8252">MSDTPENTPGISQDQCNTTSLSTRQYLDQAVVPILLQAMGACAKERPEDPIAYVANYLLKEKSRFQPHKDPTTQ</sequence>
<keyword evidence="3" id="KW-0539">Nucleus</keyword>
<dbReference type="GO" id="GO:0005634">
    <property type="term" value="C:nucleus"/>
    <property type="evidence" value="ECO:0007669"/>
    <property type="project" value="UniProtKB-SubCell"/>
</dbReference>
<dbReference type="Proteomes" id="UP000095283">
    <property type="component" value="Unplaced"/>
</dbReference>
<name>A0A1I7XQM7_HETBA</name>
<dbReference type="Pfam" id="PF05186">
    <property type="entry name" value="Dpy-30"/>
    <property type="match status" value="1"/>
</dbReference>
<evidence type="ECO:0000256" key="1">
    <source>
        <dbReference type="ARBA" id="ARBA00004123"/>
    </source>
</evidence>
<dbReference type="InterPro" id="IPR049629">
    <property type="entry name" value="DPY30_SDC1_DD"/>
</dbReference>
<dbReference type="AlphaFoldDB" id="A0A1I7XQM7"/>
<comment type="subcellular location">
    <subcellularLocation>
        <location evidence="1">Nucleus</location>
    </subcellularLocation>
</comment>
<keyword evidence="4" id="KW-1185">Reference proteome</keyword>
<accession>A0A1I7XQM7</accession>